<dbReference type="SUPFAM" id="SSF54523">
    <property type="entry name" value="Pili subunits"/>
    <property type="match status" value="1"/>
</dbReference>
<feature type="transmembrane region" description="Helical" evidence="1">
    <location>
        <begin position="12"/>
        <end position="34"/>
    </location>
</feature>
<dbReference type="RefSeq" id="WP_207690405.1">
    <property type="nucleotide sequence ID" value="NZ_CP061799.1"/>
</dbReference>
<gene>
    <name evidence="2" type="ORF">dnl_07940</name>
</gene>
<dbReference type="AlphaFoldDB" id="A0A975GEW7"/>
<dbReference type="NCBIfam" id="TIGR02532">
    <property type="entry name" value="IV_pilin_GFxxxE"/>
    <property type="match status" value="1"/>
</dbReference>
<name>A0A975GEW7_9BACT</name>
<reference evidence="2" key="1">
    <citation type="journal article" date="2021" name="Microb. Physiol.">
        <title>Proteogenomic Insights into the Physiology of Marine, Sulfate-Reducing, Filamentous Desulfonema limicola and Desulfonema magnum.</title>
        <authorList>
            <person name="Schnaars V."/>
            <person name="Wohlbrand L."/>
            <person name="Scheve S."/>
            <person name="Hinrichs C."/>
            <person name="Reinhardt R."/>
            <person name="Rabus R."/>
        </authorList>
    </citation>
    <scope>NUCLEOTIDE SEQUENCE</scope>
    <source>
        <strain evidence="2">5ac10</strain>
    </source>
</reference>
<dbReference type="PROSITE" id="PS00409">
    <property type="entry name" value="PROKAR_NTER_METHYL"/>
    <property type="match status" value="1"/>
</dbReference>
<evidence type="ECO:0000313" key="2">
    <source>
        <dbReference type="EMBL" id="QTA78570.1"/>
    </source>
</evidence>
<protein>
    <submittedName>
        <fullName evidence="2">Prepilin-type cleavage/methylation N-terminal domain-containing protein</fullName>
    </submittedName>
</protein>
<evidence type="ECO:0000313" key="3">
    <source>
        <dbReference type="Proteomes" id="UP000663720"/>
    </source>
</evidence>
<dbReference type="InterPro" id="IPR012902">
    <property type="entry name" value="N_methyl_site"/>
</dbReference>
<keyword evidence="1" id="KW-1133">Transmembrane helix</keyword>
<accession>A0A975GEW7</accession>
<proteinExistence type="predicted"/>
<dbReference type="KEGG" id="dli:dnl_07940"/>
<dbReference type="InterPro" id="IPR045584">
    <property type="entry name" value="Pilin-like"/>
</dbReference>
<evidence type="ECO:0000256" key="1">
    <source>
        <dbReference type="SAM" id="Phobius"/>
    </source>
</evidence>
<sequence>MKAESLPKSPHHGFTLLEVMAAISIMAIVLTAVFQLHIQTISMNNTARFYTTAPLLAQTRIAVLEISDDISEGTQSGDFGDEFPGYTWTVTIEQVEDESEILGSTAQDLKKIDVSVDYNEGEFSYNFRTYRMLPEE</sequence>
<organism evidence="2 3">
    <name type="scientific">Desulfonema limicola</name>
    <dbReference type="NCBI Taxonomy" id="45656"/>
    <lineage>
        <taxon>Bacteria</taxon>
        <taxon>Pseudomonadati</taxon>
        <taxon>Thermodesulfobacteriota</taxon>
        <taxon>Desulfobacteria</taxon>
        <taxon>Desulfobacterales</taxon>
        <taxon>Desulfococcaceae</taxon>
        <taxon>Desulfonema</taxon>
    </lineage>
</organism>
<keyword evidence="1" id="KW-0472">Membrane</keyword>
<keyword evidence="1" id="KW-0812">Transmembrane</keyword>
<dbReference type="Proteomes" id="UP000663720">
    <property type="component" value="Chromosome"/>
</dbReference>
<keyword evidence="3" id="KW-1185">Reference proteome</keyword>
<dbReference type="EMBL" id="CP061799">
    <property type="protein sequence ID" value="QTA78570.1"/>
    <property type="molecule type" value="Genomic_DNA"/>
</dbReference>
<dbReference type="Pfam" id="PF07963">
    <property type="entry name" value="N_methyl"/>
    <property type="match status" value="1"/>
</dbReference>